<dbReference type="RefSeq" id="XP_034238244.1">
    <property type="nucleotide sequence ID" value="XM_034382353.1"/>
</dbReference>
<protein>
    <submittedName>
        <fullName evidence="3">Gonadal protein gdl</fullName>
    </submittedName>
</protein>
<proteinExistence type="inferred from homology"/>
<evidence type="ECO:0000256" key="1">
    <source>
        <dbReference type="ARBA" id="ARBA00005939"/>
    </source>
</evidence>
<dbReference type="OrthoDB" id="21617at2759"/>
<dbReference type="PANTHER" id="PTHR13054:SF2">
    <property type="entry name" value="PROTEIN DGCR6"/>
    <property type="match status" value="1"/>
</dbReference>
<name>A0A6P8ZL51_THRPL</name>
<dbReference type="InterPro" id="IPR010849">
    <property type="entry name" value="Gonadal"/>
</dbReference>
<evidence type="ECO:0000313" key="3">
    <source>
        <dbReference type="RefSeq" id="XP_034238244.1"/>
    </source>
</evidence>
<dbReference type="Proteomes" id="UP000515158">
    <property type="component" value="Unplaced"/>
</dbReference>
<comment type="similarity">
    <text evidence="1">Belongs to the gonadal family.</text>
</comment>
<dbReference type="KEGG" id="tpal:117643442"/>
<accession>A0A6P8ZL51</accession>
<dbReference type="FunCoup" id="A0A6P8ZL51">
    <property type="interactions" value="103"/>
</dbReference>
<dbReference type="InParanoid" id="A0A6P8ZL51"/>
<dbReference type="PANTHER" id="PTHR13054">
    <property type="entry name" value="DIGEORGE SYNDROME CRITICAL REGION 6 DGCR6 FAMILY MEMBER"/>
    <property type="match status" value="1"/>
</dbReference>
<reference evidence="3" key="1">
    <citation type="submission" date="2025-08" db="UniProtKB">
        <authorList>
            <consortium name="RefSeq"/>
        </authorList>
    </citation>
    <scope>IDENTIFICATION</scope>
    <source>
        <tissue evidence="3">Total insect</tissue>
    </source>
</reference>
<dbReference type="GeneID" id="117643442"/>
<dbReference type="CTD" id="3772583"/>
<dbReference type="AlphaFoldDB" id="A0A6P8ZL51"/>
<organism evidence="3">
    <name type="scientific">Thrips palmi</name>
    <name type="common">Melon thrips</name>
    <dbReference type="NCBI Taxonomy" id="161013"/>
    <lineage>
        <taxon>Eukaryota</taxon>
        <taxon>Metazoa</taxon>
        <taxon>Ecdysozoa</taxon>
        <taxon>Arthropoda</taxon>
        <taxon>Hexapoda</taxon>
        <taxon>Insecta</taxon>
        <taxon>Pterygota</taxon>
        <taxon>Neoptera</taxon>
        <taxon>Paraneoptera</taxon>
        <taxon>Thysanoptera</taxon>
        <taxon>Terebrantia</taxon>
        <taxon>Thripoidea</taxon>
        <taxon>Thripidae</taxon>
        <taxon>Thrips</taxon>
    </lineage>
</organism>
<dbReference type="Pfam" id="PF07324">
    <property type="entry name" value="DGCR6"/>
    <property type="match status" value="1"/>
</dbReference>
<keyword evidence="2" id="KW-1185">Reference proteome</keyword>
<sequence>MVVALSNKMEISEEVTAEAPLVSDEDGVKYAFFLEKLNTMLSEIPKKYQKKISPELCSNLAQCLTNSINFEIVKGLMDIQHVTEKYLIHLRLKVTNKQQAETTKALEGASIYEHDTIRAAMAAKHRKQLVDVDMKLVKQLDTKVAEQQETLQQAGFPGFFVTMNSSEIKVQMFLLDFILRLSKMNVPGS</sequence>
<gene>
    <name evidence="3" type="primary">LOC117643442</name>
</gene>
<evidence type="ECO:0000313" key="2">
    <source>
        <dbReference type="Proteomes" id="UP000515158"/>
    </source>
</evidence>